<comment type="caution">
    <text evidence="1">The sequence shown here is derived from an EMBL/GenBank/DDBJ whole genome shotgun (WGS) entry which is preliminary data.</text>
</comment>
<protein>
    <submittedName>
        <fullName evidence="1">Uncharacterized protein</fullName>
    </submittedName>
</protein>
<keyword evidence="2" id="KW-1185">Reference proteome</keyword>
<gene>
    <name evidence="1" type="ORF">VN97_g10605</name>
</gene>
<evidence type="ECO:0000313" key="2">
    <source>
        <dbReference type="Proteomes" id="UP001227192"/>
    </source>
</evidence>
<reference evidence="1" key="2">
    <citation type="journal article" date="2016" name="Fungal Biol.">
        <title>Ochratoxin A production by Penicillium thymicola.</title>
        <authorList>
            <person name="Nguyen H.D.T."/>
            <person name="McMullin D.R."/>
            <person name="Ponomareva E."/>
            <person name="Riley R."/>
            <person name="Pomraning K.R."/>
            <person name="Baker S.E."/>
            <person name="Seifert K.A."/>
        </authorList>
    </citation>
    <scope>NUCLEOTIDE SEQUENCE</scope>
    <source>
        <strain evidence="1">DAOM 180753</strain>
    </source>
</reference>
<reference evidence="1" key="1">
    <citation type="submission" date="2015-06" db="EMBL/GenBank/DDBJ databases">
        <authorList>
            <person name="Nguyen H."/>
        </authorList>
    </citation>
    <scope>NUCLEOTIDE SEQUENCE</scope>
    <source>
        <strain evidence="1">DAOM 180753</strain>
    </source>
</reference>
<sequence length="363" mass="41861">MANTTQFLDDGLELGLSSLSLRAENSPADPPSLQLLKPSQELLESHQDQDQVEAYLRQHLQPYLDGCRTLERLSPDNPFFQHARDFWEKEGFEGEGLSNYTDLLCGILNFPPILLLNPSNWDHLALDDMVRNSPTLSRLQGELESFGFTLRDIVVIDIFPLLTDRKLNSIGEEERRRLCNEAFNLTVNFFRQFQTPVVISCQCSTKQGHARWDIVDHPLASQLSSSVNKARGRQVTRVRLDDQFIHVAQGFHPMHIEYEKDVDNRLNLELVLHGLLGSFFEPCEDWRLRRRQHYEGEMDEAAKEMITRMTAFLESITDYRRAQRRAASFGTVTLRPGHYSTSRWANFKGNVRSFVKNILHVTS</sequence>
<evidence type="ECO:0000313" key="1">
    <source>
        <dbReference type="EMBL" id="KAJ9482815.1"/>
    </source>
</evidence>
<organism evidence="1 2">
    <name type="scientific">Penicillium thymicola</name>
    <dbReference type="NCBI Taxonomy" id="293382"/>
    <lineage>
        <taxon>Eukaryota</taxon>
        <taxon>Fungi</taxon>
        <taxon>Dikarya</taxon>
        <taxon>Ascomycota</taxon>
        <taxon>Pezizomycotina</taxon>
        <taxon>Eurotiomycetes</taxon>
        <taxon>Eurotiomycetidae</taxon>
        <taxon>Eurotiales</taxon>
        <taxon>Aspergillaceae</taxon>
        <taxon>Penicillium</taxon>
    </lineage>
</organism>
<name>A0AAI9T8N7_PENTH</name>
<accession>A0AAI9T8N7</accession>
<proteinExistence type="predicted"/>
<dbReference type="Proteomes" id="UP001227192">
    <property type="component" value="Unassembled WGS sequence"/>
</dbReference>
<dbReference type="AlphaFoldDB" id="A0AAI9T8N7"/>
<dbReference type="EMBL" id="LACB01000505">
    <property type="protein sequence ID" value="KAJ9482815.1"/>
    <property type="molecule type" value="Genomic_DNA"/>
</dbReference>